<feature type="region of interest" description="Disordered" evidence="1">
    <location>
        <begin position="77"/>
        <end position="98"/>
    </location>
</feature>
<organism evidence="2">
    <name type="scientific">Haemonchus contortus</name>
    <name type="common">Barber pole worm</name>
    <dbReference type="NCBI Taxonomy" id="6289"/>
    <lineage>
        <taxon>Eukaryota</taxon>
        <taxon>Metazoa</taxon>
        <taxon>Ecdysozoa</taxon>
        <taxon>Nematoda</taxon>
        <taxon>Chromadorea</taxon>
        <taxon>Rhabditida</taxon>
        <taxon>Rhabditina</taxon>
        <taxon>Rhabditomorpha</taxon>
        <taxon>Strongyloidea</taxon>
        <taxon>Trichostrongylidae</taxon>
        <taxon>Haemonchus</taxon>
    </lineage>
</organism>
<dbReference type="AlphaFoldDB" id="W6NCJ6"/>
<dbReference type="EMBL" id="CAVP010058673">
    <property type="protein sequence ID" value="CDL95038.1"/>
    <property type="molecule type" value="Genomic_DNA"/>
</dbReference>
<protein>
    <submittedName>
        <fullName evidence="2">Uncharacterized protein</fullName>
    </submittedName>
</protein>
<reference evidence="2" key="2">
    <citation type="submission" date="2013-05" db="EMBL/GenBank/DDBJ databases">
        <title>The genome and transcriptome of Haemonchus contortus: a key model parasite for drug and vaccine discovery.</title>
        <authorList>
            <person name="Laing R."/>
            <person name="Kikuchi T."/>
            <person name="Martinelli A."/>
            <person name="Tsai I.J."/>
            <person name="Beech R.N."/>
            <person name="Redman E."/>
            <person name="Holroyd N."/>
            <person name="Bartley D.J."/>
            <person name="Beasley H."/>
            <person name="Britton C."/>
            <person name="Curran D."/>
            <person name="Devaney E."/>
            <person name="Gilabert A."/>
            <person name="Jackson F."/>
            <person name="Hunt M."/>
            <person name="Johnston S."/>
            <person name="Kryukov I."/>
            <person name="Li K."/>
            <person name="Morrison A.A."/>
            <person name="Reid A.J."/>
            <person name="Sargison N."/>
            <person name="Saunders G."/>
            <person name="Wasmuth J.D."/>
            <person name="Wolstenholme A."/>
            <person name="Berriman M."/>
            <person name="Gilleard J.S."/>
            <person name="Cotton J.A."/>
        </authorList>
    </citation>
    <scope>NUCLEOTIDE SEQUENCE [LARGE SCALE GENOMIC DNA]</scope>
    <source>
        <strain evidence="2">ISE/inbred ISE</strain>
    </source>
</reference>
<comment type="caution">
    <text evidence="2">The sequence shown here is derived from an EMBL/GenBank/DDBJ whole genome shotgun (WGS) entry which is preliminary data.</text>
</comment>
<evidence type="ECO:0000256" key="1">
    <source>
        <dbReference type="SAM" id="MobiDB-lite"/>
    </source>
</evidence>
<evidence type="ECO:0000313" key="2">
    <source>
        <dbReference type="EMBL" id="CDL95038.1"/>
    </source>
</evidence>
<accession>W6NCJ6</accession>
<proteinExistence type="predicted"/>
<feature type="compositionally biased region" description="Polar residues" evidence="1">
    <location>
        <begin position="77"/>
        <end position="92"/>
    </location>
</feature>
<sequence>MMGILTDVEIEAMLTRRRYADHTWDSCEDNCAPMPKRVCCEGDLVTSKDGANSGNFHALRDSGMDMDINCNECATGTKKNNANETKDQQLSPPSAAGVHHVEVGPNVRKDESNMVQIFPQTVPIYEHRPPVNHFSYCDRSAFSRHLFY</sequence>
<gene>
    <name evidence="2" type="ORF">HCOI_01309900</name>
</gene>
<reference evidence="2" key="1">
    <citation type="submission" date="2013-03" db="EMBL/GenBank/DDBJ databases">
        <authorList>
            <person name="Aslett M."/>
        </authorList>
    </citation>
    <scope>NUCLEOTIDE SEQUENCE [LARGE SCALE GENOMIC DNA]</scope>
    <source>
        <strain evidence="2">ISE/inbred ISE</strain>
    </source>
</reference>
<name>W6NCJ6_HAECO</name>